<dbReference type="PANTHER" id="PTHR43767">
    <property type="entry name" value="LONG-CHAIN-FATTY-ACID--COA LIGASE"/>
    <property type="match status" value="1"/>
</dbReference>
<dbReference type="InterPro" id="IPR050237">
    <property type="entry name" value="ATP-dep_AMP-bd_enzyme"/>
</dbReference>
<name>X0TTD2_9ZZZZ</name>
<dbReference type="InterPro" id="IPR020845">
    <property type="entry name" value="AMP-binding_CS"/>
</dbReference>
<sequence>MTAKAEYEKRPWLKFYLEGVPADIDISEKSVPEDFDESMERWGDRTALIFYGAKITYRQLKEYTDRVATALCALGVKKGDRVALLLLNSPQFIIAYFGALKAGATITAISPVYVGPEIKHQIEDSGAKTLICQDILYDHVEKADVALENIIVTGIAEYLPALMKFLGKSMLRAVYQKMSAPSPEIFEKEGVYQFQSLIKKYLPRPPKIEFNPGEDIVTLPYTGGTTGLPKGAILTHSNL</sequence>
<dbReference type="EMBL" id="BARS01010249">
    <property type="protein sequence ID" value="GAF91437.1"/>
    <property type="molecule type" value="Genomic_DNA"/>
</dbReference>
<dbReference type="Gene3D" id="3.40.50.980">
    <property type="match status" value="1"/>
</dbReference>
<gene>
    <name evidence="2" type="ORF">S01H1_19050</name>
</gene>
<proteinExistence type="predicted"/>
<dbReference type="SUPFAM" id="SSF56801">
    <property type="entry name" value="Acetyl-CoA synthetase-like"/>
    <property type="match status" value="1"/>
</dbReference>
<organism evidence="2">
    <name type="scientific">marine sediment metagenome</name>
    <dbReference type="NCBI Taxonomy" id="412755"/>
    <lineage>
        <taxon>unclassified sequences</taxon>
        <taxon>metagenomes</taxon>
        <taxon>ecological metagenomes</taxon>
    </lineage>
</organism>
<dbReference type="Pfam" id="PF00501">
    <property type="entry name" value="AMP-binding"/>
    <property type="match status" value="1"/>
</dbReference>
<dbReference type="InterPro" id="IPR000873">
    <property type="entry name" value="AMP-dep_synth/lig_dom"/>
</dbReference>
<accession>X0TTD2</accession>
<dbReference type="PANTHER" id="PTHR43767:SF12">
    <property type="entry name" value="AMP-DEPENDENT SYNTHETASE AND LIGASE"/>
    <property type="match status" value="1"/>
</dbReference>
<reference evidence="2" key="1">
    <citation type="journal article" date="2014" name="Front. Microbiol.">
        <title>High frequency of phylogenetically diverse reductive dehalogenase-homologous genes in deep subseafloor sedimentary metagenomes.</title>
        <authorList>
            <person name="Kawai M."/>
            <person name="Futagami T."/>
            <person name="Toyoda A."/>
            <person name="Takaki Y."/>
            <person name="Nishi S."/>
            <person name="Hori S."/>
            <person name="Arai W."/>
            <person name="Tsubouchi T."/>
            <person name="Morono Y."/>
            <person name="Uchiyama I."/>
            <person name="Ito T."/>
            <person name="Fujiyama A."/>
            <person name="Inagaki F."/>
            <person name="Takami H."/>
        </authorList>
    </citation>
    <scope>NUCLEOTIDE SEQUENCE</scope>
    <source>
        <strain evidence="2">Expedition CK06-06</strain>
    </source>
</reference>
<evidence type="ECO:0000313" key="2">
    <source>
        <dbReference type="EMBL" id="GAF91437.1"/>
    </source>
</evidence>
<dbReference type="PROSITE" id="PS00455">
    <property type="entry name" value="AMP_BINDING"/>
    <property type="match status" value="1"/>
</dbReference>
<feature type="domain" description="AMP-dependent synthetase/ligase" evidence="1">
    <location>
        <begin position="35"/>
        <end position="239"/>
    </location>
</feature>
<feature type="non-terminal residue" evidence="2">
    <location>
        <position position="239"/>
    </location>
</feature>
<evidence type="ECO:0000259" key="1">
    <source>
        <dbReference type="Pfam" id="PF00501"/>
    </source>
</evidence>
<protein>
    <recommendedName>
        <fullName evidence="1">AMP-dependent synthetase/ligase domain-containing protein</fullName>
    </recommendedName>
</protein>
<comment type="caution">
    <text evidence="2">The sequence shown here is derived from an EMBL/GenBank/DDBJ whole genome shotgun (WGS) entry which is preliminary data.</text>
</comment>
<dbReference type="AlphaFoldDB" id="X0TTD2"/>